<evidence type="ECO:0000313" key="5">
    <source>
        <dbReference type="Proteomes" id="UP000694843"/>
    </source>
</evidence>
<evidence type="ECO:0000259" key="4">
    <source>
        <dbReference type="PROSITE" id="PS50405"/>
    </source>
</evidence>
<dbReference type="OMA" id="MWPWCER"/>
<evidence type="ECO:0000313" key="6">
    <source>
        <dbReference type="RefSeq" id="XP_018018709.1"/>
    </source>
</evidence>
<sequence length="291" mass="32778">MLSRNSIFASNLSQTYLAACGIRRVFELQVLSNCNMAAVPGSMIVNQPAHLAEGDGDCPALVPGSLRAYNMKYCPYAQRTLLALAYKNVKFDIVNINLKRKPAWFLSRTMLEKVPVLERADGSIISESMVTMDYLDEVYPQPPLLPQDPWKKAEEKVWVEIFGLSVSKIYKLYNTSLDEATKDKIFEEVTQGLDVFDKELAKRGTKFFGGSQPGLLDLAIWPWFERMPLLPLVFHRTALTAKQANLMKWVSAMEEVPAVKALLIPAEEHAKFMTSFMAGAPEYDLAFKPKM</sequence>
<feature type="domain" description="GST C-terminal" evidence="4">
    <location>
        <begin position="148"/>
        <end position="276"/>
    </location>
</feature>
<dbReference type="InterPro" id="IPR010987">
    <property type="entry name" value="Glutathione-S-Trfase_C-like"/>
</dbReference>
<accession>A0A8B7NY21</accession>
<dbReference type="InterPro" id="IPR050983">
    <property type="entry name" value="GST_Omega/HSP26"/>
</dbReference>
<dbReference type="Gene3D" id="1.20.1050.10">
    <property type="match status" value="1"/>
</dbReference>
<dbReference type="Pfam" id="PF13410">
    <property type="entry name" value="GST_C_2"/>
    <property type="match status" value="1"/>
</dbReference>
<dbReference type="SFLD" id="SFLDS00019">
    <property type="entry name" value="Glutathione_Transferase_(cytos"/>
    <property type="match status" value="1"/>
</dbReference>
<dbReference type="KEGG" id="hazt:108675228"/>
<dbReference type="PANTHER" id="PTHR43968">
    <property type="match status" value="1"/>
</dbReference>
<dbReference type="PROSITE" id="PS50404">
    <property type="entry name" value="GST_NTER"/>
    <property type="match status" value="1"/>
</dbReference>
<dbReference type="AlphaFoldDB" id="A0A8B7NY21"/>
<dbReference type="GO" id="GO:0045174">
    <property type="term" value="F:glutathione dehydrogenase (ascorbate) activity"/>
    <property type="evidence" value="ECO:0007669"/>
    <property type="project" value="UniProtKB-ARBA"/>
</dbReference>
<keyword evidence="5" id="KW-1185">Reference proteome</keyword>
<dbReference type="Proteomes" id="UP000694843">
    <property type="component" value="Unplaced"/>
</dbReference>
<dbReference type="GeneID" id="108675228"/>
<dbReference type="Pfam" id="PF13409">
    <property type="entry name" value="GST_N_2"/>
    <property type="match status" value="1"/>
</dbReference>
<dbReference type="OrthoDB" id="4951845at2759"/>
<gene>
    <name evidence="6" type="primary">LOC108675228</name>
</gene>
<organism evidence="5 6">
    <name type="scientific">Hyalella azteca</name>
    <name type="common">Amphipod</name>
    <dbReference type="NCBI Taxonomy" id="294128"/>
    <lineage>
        <taxon>Eukaryota</taxon>
        <taxon>Metazoa</taxon>
        <taxon>Ecdysozoa</taxon>
        <taxon>Arthropoda</taxon>
        <taxon>Crustacea</taxon>
        <taxon>Multicrustacea</taxon>
        <taxon>Malacostraca</taxon>
        <taxon>Eumalacostraca</taxon>
        <taxon>Peracarida</taxon>
        <taxon>Amphipoda</taxon>
        <taxon>Senticaudata</taxon>
        <taxon>Talitrida</taxon>
        <taxon>Talitroidea</taxon>
        <taxon>Hyalellidae</taxon>
        <taxon>Hyalella</taxon>
    </lineage>
</organism>
<dbReference type="InterPro" id="IPR036249">
    <property type="entry name" value="Thioredoxin-like_sf"/>
</dbReference>
<dbReference type="SUPFAM" id="SSF52833">
    <property type="entry name" value="Thioredoxin-like"/>
    <property type="match status" value="1"/>
</dbReference>
<dbReference type="SUPFAM" id="SSF47616">
    <property type="entry name" value="GST C-terminal domain-like"/>
    <property type="match status" value="1"/>
</dbReference>
<dbReference type="InterPro" id="IPR040079">
    <property type="entry name" value="Glutathione_S-Trfase"/>
</dbReference>
<comment type="similarity">
    <text evidence="1">Belongs to the GST superfamily. Omega family.</text>
</comment>
<dbReference type="InterPro" id="IPR036282">
    <property type="entry name" value="Glutathione-S-Trfase_C_sf"/>
</dbReference>
<evidence type="ECO:0000256" key="1">
    <source>
        <dbReference type="ARBA" id="ARBA00011067"/>
    </source>
</evidence>
<dbReference type="Gene3D" id="3.40.30.10">
    <property type="entry name" value="Glutaredoxin"/>
    <property type="match status" value="1"/>
</dbReference>
<dbReference type="SFLD" id="SFLDG00358">
    <property type="entry name" value="Main_(cytGST)"/>
    <property type="match status" value="1"/>
</dbReference>
<feature type="domain" description="GST N-terminal" evidence="3">
    <location>
        <begin position="64"/>
        <end position="143"/>
    </location>
</feature>
<keyword evidence="2" id="KW-0560">Oxidoreductase</keyword>
<dbReference type="FunFam" id="1.20.1050.10:FF:000009">
    <property type="entry name" value="Glutathione S-transferase omega-1"/>
    <property type="match status" value="1"/>
</dbReference>
<evidence type="ECO:0000256" key="2">
    <source>
        <dbReference type="ARBA" id="ARBA00023002"/>
    </source>
</evidence>
<dbReference type="InterPro" id="IPR005442">
    <property type="entry name" value="GST_omega"/>
</dbReference>
<dbReference type="PANTHER" id="PTHR43968:SF6">
    <property type="entry name" value="GLUTATHIONE S-TRANSFERASE OMEGA"/>
    <property type="match status" value="1"/>
</dbReference>
<dbReference type="GO" id="GO:0005737">
    <property type="term" value="C:cytoplasm"/>
    <property type="evidence" value="ECO:0007669"/>
    <property type="project" value="InterPro"/>
</dbReference>
<evidence type="ECO:0000259" key="3">
    <source>
        <dbReference type="PROSITE" id="PS50404"/>
    </source>
</evidence>
<dbReference type="GO" id="GO:0006749">
    <property type="term" value="P:glutathione metabolic process"/>
    <property type="evidence" value="ECO:0007669"/>
    <property type="project" value="TreeGrafter"/>
</dbReference>
<dbReference type="PROSITE" id="PS50405">
    <property type="entry name" value="GST_CTER"/>
    <property type="match status" value="1"/>
</dbReference>
<dbReference type="FunFam" id="3.40.30.10:FF:000123">
    <property type="entry name" value="Glutathione transferase o1"/>
    <property type="match status" value="1"/>
</dbReference>
<proteinExistence type="inferred from homology"/>
<dbReference type="InterPro" id="IPR004045">
    <property type="entry name" value="Glutathione_S-Trfase_N"/>
</dbReference>
<name>A0A8B7NY21_HYAAZ</name>
<dbReference type="GO" id="GO:0004364">
    <property type="term" value="F:glutathione transferase activity"/>
    <property type="evidence" value="ECO:0007669"/>
    <property type="project" value="InterPro"/>
</dbReference>
<dbReference type="PRINTS" id="PR01625">
    <property type="entry name" value="GSTRNSFRASEO"/>
</dbReference>
<reference evidence="6" key="1">
    <citation type="submission" date="2025-08" db="UniProtKB">
        <authorList>
            <consortium name="RefSeq"/>
        </authorList>
    </citation>
    <scope>IDENTIFICATION</scope>
    <source>
        <tissue evidence="6">Whole organism</tissue>
    </source>
</reference>
<dbReference type="RefSeq" id="XP_018018709.1">
    <property type="nucleotide sequence ID" value="XM_018163220.2"/>
</dbReference>
<protein>
    <submittedName>
        <fullName evidence="6">Glutathione S-transferase omega-1 isoform X1</fullName>
    </submittedName>
</protein>